<dbReference type="EMBL" id="NGAF01000082">
    <property type="protein sequence ID" value="OXR39706.1"/>
    <property type="molecule type" value="Genomic_DNA"/>
</dbReference>
<feature type="region of interest" description="Disordered" evidence="1">
    <location>
        <begin position="103"/>
        <end position="128"/>
    </location>
</feature>
<evidence type="ECO:0000256" key="1">
    <source>
        <dbReference type="SAM" id="MobiDB-lite"/>
    </source>
</evidence>
<reference evidence="2 3" key="1">
    <citation type="submission" date="2017-07" db="EMBL/GenBank/DDBJ databases">
        <title>First draft Genome Sequence of Nocardia cerradoensis isolated from human infection.</title>
        <authorList>
            <person name="Carrasco G."/>
        </authorList>
    </citation>
    <scope>NUCLEOTIDE SEQUENCE [LARGE SCALE GENOMIC DNA]</scope>
    <source>
        <strain evidence="2 3">CNM20130759</strain>
    </source>
</reference>
<comment type="caution">
    <text evidence="2">The sequence shown here is derived from an EMBL/GenBank/DDBJ whole genome shotgun (WGS) entry which is preliminary data.</text>
</comment>
<gene>
    <name evidence="2" type="ORF">B7C42_08220</name>
</gene>
<evidence type="ECO:0000313" key="2">
    <source>
        <dbReference type="EMBL" id="OXR39706.1"/>
    </source>
</evidence>
<keyword evidence="3" id="KW-1185">Reference proteome</keyword>
<dbReference type="AlphaFoldDB" id="A0A231GSW2"/>
<name>A0A231GSW2_9NOCA</name>
<dbReference type="RefSeq" id="WP_063014053.1">
    <property type="nucleotide sequence ID" value="NZ_NGAF01000082.1"/>
</dbReference>
<proteinExistence type="predicted"/>
<protein>
    <submittedName>
        <fullName evidence="2">Uncharacterized protein</fullName>
    </submittedName>
</protein>
<sequence>MTNPNVMQGTSDDWNTAATKTALAAGELENQLRTLDATRHGLNTAVRSQHTGTAIDSTLADLHTSGTNLWRELDRIQTQIQKRGGQVDYDDLDAAQKVMAHDGSDGVLNATDGSGPASSGKISLTSLT</sequence>
<evidence type="ECO:0000313" key="3">
    <source>
        <dbReference type="Proteomes" id="UP000215506"/>
    </source>
</evidence>
<organism evidence="2 3">
    <name type="scientific">Nocardia cerradoensis</name>
    <dbReference type="NCBI Taxonomy" id="85688"/>
    <lineage>
        <taxon>Bacteria</taxon>
        <taxon>Bacillati</taxon>
        <taxon>Actinomycetota</taxon>
        <taxon>Actinomycetes</taxon>
        <taxon>Mycobacteriales</taxon>
        <taxon>Nocardiaceae</taxon>
        <taxon>Nocardia</taxon>
    </lineage>
</organism>
<accession>A0A231GSW2</accession>
<dbReference type="Proteomes" id="UP000215506">
    <property type="component" value="Unassembled WGS sequence"/>
</dbReference>
<feature type="compositionally biased region" description="Polar residues" evidence="1">
    <location>
        <begin position="116"/>
        <end position="128"/>
    </location>
</feature>